<dbReference type="GO" id="GO:0005737">
    <property type="term" value="C:cytoplasm"/>
    <property type="evidence" value="ECO:0007669"/>
    <property type="project" value="TreeGrafter"/>
</dbReference>
<sequence length="1258" mass="144053">MQRIGDHLHLLDILHEDAFEGQIIDPEIKKKTEVNFYRGAPPQWLNFYLDEQNEESNRLIKRDGYEELSCQILSKKFGGQCVRLNHEPGSGGTTLAMQLLWDLRSSFRCAVLVDPTSDDSEVATQVTEHYTAGEPKTVLLLVQDQYVDKLQKSIVEELSKMKTSDGAPAVVILHCVRMALIDTEDINLRKELSAEETIQFDAKKEQLRTMFPKEHEQFHGFNIMQSNFSQDYVQRSCQVFNNPDFLLTKRGLQLSACMCLLNAYVTGSFLLARRCNAFLQTEIGDLTIGDIKEPFRHLMVSFEPLGGGEEHVRMAHPMIAEQGNCMMSSRDADGQIYDTARVLLSELCQEDVTQSLTGFIKDLLTKRETKRWEKKPNFSQLIVDIRIPDVLPTPCSLLQYQERCVSVLKKAIDAFPQMAILPQTLSRFYNLNSDFINAEKWAKEAQHVDPLNSFTADTLGRVYMRQLISKLKELPSNPQILPEILLFAKNAFTAFENEENLAEEEQTMREDWTCFGLFGKYGYLQSYIEHIFEITRRPDLLTRVIEYRTTVLKISEDDEVDTKLTRIPSAKKNLVRTQMPRIGDHLDLLDILHEDAFEGQRIDPKIKKKTEVNFYRGAPPQWLNFYLDEQNEESNRLIKRDGYEELRGQILSKKFGVQCVRFNHEPGSGGTTLAMQLLWDLRSSFRCAVLVDPTSDDSEVATQVTELYTAGELKTVLLLLVQDQYVDTLQKSIVEEVSKKKTSDIAPAVVILHCVRMALVDAEDINLRKELSAEETIQFDAKKEQLLTKFPKEYEQFHGFNIMQTNFSKGYVQSSCHVFNNPDLMQQVTNRGLQLSACMCLLNGYVTGSFLLARRCNAFLQTEIGELTIGDIKEPLRHLMVSFEPLGGGEERVRMAHPMIAEQGNRMMSSRDAGGHIYDTARVLLSELCQEDITQPLTGFIKDLLTKRDKHTNGQGKKAHFSKLILDIRNRDRCVVLEEAIDAFPQIAYFPQTLSRLLLFNNHNYLNAEKWAKEAQPIDPQNSFIADTLGRVYMHHLISKLKELRSNPDILPEILVIAKNAFTAFENEENLAENEHVTRADSTCFNILGKSGYLQVANTLFHSKDILEKQLNDTEQYSNYTTLTRSLPEEIKKRATFIQMILCYSKKSFTETDAPYLLEEAKKCYKNYTGDDLPDLATGTPSYQEKYFRSRYLLPIGKFVRVQGVVRNYKVYTTQDDKETELHVEACQLGCLRSFGRVSFDLGLTVRGPTAYNIQYQD</sequence>
<evidence type="ECO:0000313" key="2">
    <source>
        <dbReference type="Proteomes" id="UP001148018"/>
    </source>
</evidence>
<dbReference type="OrthoDB" id="2337140at2759"/>
<gene>
    <name evidence="1" type="ORF">NHX12_014369</name>
</gene>
<comment type="caution">
    <text evidence="1">The sequence shown here is derived from an EMBL/GenBank/DDBJ whole genome shotgun (WGS) entry which is preliminary data.</text>
</comment>
<reference evidence="1" key="1">
    <citation type="submission" date="2022-07" db="EMBL/GenBank/DDBJ databases">
        <title>Chromosome-level genome of Muraenolepis orangiensis.</title>
        <authorList>
            <person name="Kim J."/>
        </authorList>
    </citation>
    <scope>NUCLEOTIDE SEQUENCE</scope>
    <source>
        <strain evidence="1">KU_S4_2022</strain>
        <tissue evidence="1">Muscle</tissue>
    </source>
</reference>
<name>A0A9Q0DEQ7_9TELE</name>
<dbReference type="PANTHER" id="PTHR16155:SF18">
    <property type="entry name" value="STERILE ALPHA MOTIF DOMAIN-CONTAINING PROTEIN 9-LIKE"/>
    <property type="match status" value="1"/>
</dbReference>
<dbReference type="Gene3D" id="1.10.533.10">
    <property type="entry name" value="Death Domain, Fas"/>
    <property type="match status" value="1"/>
</dbReference>
<dbReference type="AlphaFoldDB" id="A0A9Q0DEQ7"/>
<keyword evidence="2" id="KW-1185">Reference proteome</keyword>
<evidence type="ECO:0000313" key="1">
    <source>
        <dbReference type="EMBL" id="KAJ3585650.1"/>
    </source>
</evidence>
<organism evidence="1 2">
    <name type="scientific">Muraenolepis orangiensis</name>
    <name type="common">Patagonian moray cod</name>
    <dbReference type="NCBI Taxonomy" id="630683"/>
    <lineage>
        <taxon>Eukaryota</taxon>
        <taxon>Metazoa</taxon>
        <taxon>Chordata</taxon>
        <taxon>Craniata</taxon>
        <taxon>Vertebrata</taxon>
        <taxon>Euteleostomi</taxon>
        <taxon>Actinopterygii</taxon>
        <taxon>Neopterygii</taxon>
        <taxon>Teleostei</taxon>
        <taxon>Neoteleostei</taxon>
        <taxon>Acanthomorphata</taxon>
        <taxon>Zeiogadaria</taxon>
        <taxon>Gadariae</taxon>
        <taxon>Gadiformes</taxon>
        <taxon>Muraenolepidoidei</taxon>
        <taxon>Muraenolepididae</taxon>
        <taxon>Muraenolepis</taxon>
    </lineage>
</organism>
<dbReference type="Proteomes" id="UP001148018">
    <property type="component" value="Unassembled WGS sequence"/>
</dbReference>
<dbReference type="InterPro" id="IPR011029">
    <property type="entry name" value="DEATH-like_dom_sf"/>
</dbReference>
<dbReference type="EMBL" id="JANIIK010000118">
    <property type="protein sequence ID" value="KAJ3585650.1"/>
    <property type="molecule type" value="Genomic_DNA"/>
</dbReference>
<proteinExistence type="predicted"/>
<dbReference type="PANTHER" id="PTHR16155">
    <property type="entry name" value="DED DOMAIN-CONTAINING PROTEIN"/>
    <property type="match status" value="1"/>
</dbReference>
<accession>A0A9Q0DEQ7</accession>
<protein>
    <submittedName>
        <fullName evidence="1">Uncharacterized protein</fullName>
    </submittedName>
</protein>